<sequence>MSNILLRKYRWFEVIPEDGRPVEYFDTIQAITAVKPRRFLVRTSVVGYELRVENGTSCWMPREINPGDVLTTGIVYMDQKKTKSNVKTFFRKILKSNKNMKKEQDLKYLQCFDVNNKEIMVPLIMTGVFSPVGDTTEGNVDAVYEMQDMILAFNLPLTAQLVFEGEGEKSNRIPNGLIKIEEVRDEELAVVGRFPVSDDSQTFEIPLEADVILQRDISKKRKPILSQRKSSTADSGDQEELYVNTGKQASDVELPIRVKENRKGKRWNFRKIKRPFKKQAGKSKFKSFTRGGCIFVTFE</sequence>
<keyword evidence="2" id="KW-1185">Reference proteome</keyword>
<dbReference type="EMBL" id="JARBDR010000813">
    <property type="protein sequence ID" value="KAJ8306410.1"/>
    <property type="molecule type" value="Genomic_DNA"/>
</dbReference>
<accession>A0ABQ9EML2</accession>
<gene>
    <name evidence="1" type="ORF">KUTeg_016955</name>
</gene>
<comment type="caution">
    <text evidence="1">The sequence shown here is derived from an EMBL/GenBank/DDBJ whole genome shotgun (WGS) entry which is preliminary data.</text>
</comment>
<proteinExistence type="predicted"/>
<reference evidence="1 2" key="1">
    <citation type="submission" date="2022-12" db="EMBL/GenBank/DDBJ databases">
        <title>Chromosome-level genome of Tegillarca granosa.</title>
        <authorList>
            <person name="Kim J."/>
        </authorList>
    </citation>
    <scope>NUCLEOTIDE SEQUENCE [LARGE SCALE GENOMIC DNA]</scope>
    <source>
        <strain evidence="1">Teg-2019</strain>
        <tissue evidence="1">Adductor muscle</tissue>
    </source>
</reference>
<dbReference type="Proteomes" id="UP001217089">
    <property type="component" value="Unassembled WGS sequence"/>
</dbReference>
<name>A0ABQ9EML2_TEGGR</name>
<protein>
    <submittedName>
        <fullName evidence="1">Uncharacterized protein</fullName>
    </submittedName>
</protein>
<organism evidence="1 2">
    <name type="scientific">Tegillarca granosa</name>
    <name type="common">Malaysian cockle</name>
    <name type="synonym">Anadara granosa</name>
    <dbReference type="NCBI Taxonomy" id="220873"/>
    <lineage>
        <taxon>Eukaryota</taxon>
        <taxon>Metazoa</taxon>
        <taxon>Spiralia</taxon>
        <taxon>Lophotrochozoa</taxon>
        <taxon>Mollusca</taxon>
        <taxon>Bivalvia</taxon>
        <taxon>Autobranchia</taxon>
        <taxon>Pteriomorphia</taxon>
        <taxon>Arcoida</taxon>
        <taxon>Arcoidea</taxon>
        <taxon>Arcidae</taxon>
        <taxon>Tegillarca</taxon>
    </lineage>
</organism>
<evidence type="ECO:0000313" key="1">
    <source>
        <dbReference type="EMBL" id="KAJ8306410.1"/>
    </source>
</evidence>
<evidence type="ECO:0000313" key="2">
    <source>
        <dbReference type="Proteomes" id="UP001217089"/>
    </source>
</evidence>